<dbReference type="KEGG" id="pco:PHACADRAFT_138659"/>
<gene>
    <name evidence="2" type="ORF">PHACADRAFT_138659</name>
</gene>
<dbReference type="EMBL" id="JH930470">
    <property type="protein sequence ID" value="EKM57487.1"/>
    <property type="molecule type" value="Genomic_DNA"/>
</dbReference>
<dbReference type="RefSeq" id="XP_007392838.1">
    <property type="nucleotide sequence ID" value="XM_007392776.1"/>
</dbReference>
<dbReference type="InParanoid" id="K5X3U2"/>
<feature type="signal peptide" evidence="1">
    <location>
        <begin position="1"/>
        <end position="17"/>
    </location>
</feature>
<evidence type="ECO:0000313" key="2">
    <source>
        <dbReference type="EMBL" id="EKM57487.1"/>
    </source>
</evidence>
<dbReference type="AlphaFoldDB" id="K5X3U2"/>
<evidence type="ECO:0000313" key="3">
    <source>
        <dbReference type="Proteomes" id="UP000008370"/>
    </source>
</evidence>
<organism evidence="2 3">
    <name type="scientific">Phanerochaete carnosa (strain HHB-10118-sp)</name>
    <name type="common">White-rot fungus</name>
    <name type="synonym">Peniophora carnosa</name>
    <dbReference type="NCBI Taxonomy" id="650164"/>
    <lineage>
        <taxon>Eukaryota</taxon>
        <taxon>Fungi</taxon>
        <taxon>Dikarya</taxon>
        <taxon>Basidiomycota</taxon>
        <taxon>Agaricomycotina</taxon>
        <taxon>Agaricomycetes</taxon>
        <taxon>Polyporales</taxon>
        <taxon>Phanerochaetaceae</taxon>
        <taxon>Phanerochaete</taxon>
    </lineage>
</organism>
<protein>
    <recommendedName>
        <fullName evidence="4">Carbohydrate-binding module family 13 protein</fullName>
    </recommendedName>
</protein>
<name>K5X3U2_PHACS</name>
<dbReference type="STRING" id="650164.K5X3U2"/>
<dbReference type="GeneID" id="18908433"/>
<dbReference type="Proteomes" id="UP000008370">
    <property type="component" value="Unassembled WGS sequence"/>
</dbReference>
<feature type="chain" id="PRO_5003886142" description="Carbohydrate-binding module family 13 protein" evidence="1">
    <location>
        <begin position="18"/>
        <end position="356"/>
    </location>
</feature>
<accession>K5X3U2</accession>
<dbReference type="HOGENOM" id="CLU_036093_1_0_1"/>
<dbReference type="OrthoDB" id="2564904at2759"/>
<proteinExistence type="predicted"/>
<evidence type="ECO:0000256" key="1">
    <source>
        <dbReference type="SAM" id="SignalP"/>
    </source>
</evidence>
<sequence length="356" mass="36616">MLPWTLAALALPLAVRAQTYSATYLPSNVPPTTEQGQSGANQCGTGFNQTSECQNVYINAVDDFCIFGPPEPGPDSVIGNTERIEVSWCIKSGYGTRIIPDGAIAGAHFVQTPDYVQVTGVGDLTMINIPQGDAGGELDPHGADGNGNPIGGLVFSQAFGQLEQLHEWTNFVAYNEFCIRGCKDGPNAPTLCQHIYDVMGCFWNMPANYDTSVFEDCLGDTALPMGVYGTSTFFQGDPSTPPAHPAPPSSQCTSFSTIGNLAVSTSAGVSSAPASVSALSSAPSSVASSTAPPGASASSSLHASGSASSASSSRAAVTSSAIPSSVAVSLHHADPPAAWFRSCDSCVQLCQLCLCA</sequence>
<keyword evidence="3" id="KW-1185">Reference proteome</keyword>
<keyword evidence="1" id="KW-0732">Signal</keyword>
<evidence type="ECO:0008006" key="4">
    <source>
        <dbReference type="Google" id="ProtNLM"/>
    </source>
</evidence>
<reference evidence="2 3" key="1">
    <citation type="journal article" date="2012" name="BMC Genomics">
        <title>Comparative genomics of the white-rot fungi, Phanerochaete carnosa and P. chrysosporium, to elucidate the genetic basis of the distinct wood types they colonize.</title>
        <authorList>
            <person name="Suzuki H."/>
            <person name="MacDonald J."/>
            <person name="Syed K."/>
            <person name="Salamov A."/>
            <person name="Hori C."/>
            <person name="Aerts A."/>
            <person name="Henrissat B."/>
            <person name="Wiebenga A."/>
            <person name="vanKuyk P.A."/>
            <person name="Barry K."/>
            <person name="Lindquist E."/>
            <person name="LaButti K."/>
            <person name="Lapidus A."/>
            <person name="Lucas S."/>
            <person name="Coutinho P."/>
            <person name="Gong Y."/>
            <person name="Samejima M."/>
            <person name="Mahadevan R."/>
            <person name="Abou-Zaid M."/>
            <person name="de Vries R.P."/>
            <person name="Igarashi K."/>
            <person name="Yadav J.S."/>
            <person name="Grigoriev I.V."/>
            <person name="Master E.R."/>
        </authorList>
    </citation>
    <scope>NUCLEOTIDE SEQUENCE [LARGE SCALE GENOMIC DNA]</scope>
    <source>
        <strain evidence="2 3">HHB-10118-sp</strain>
    </source>
</reference>